<evidence type="ECO:0000313" key="1">
    <source>
        <dbReference type="EMBL" id="PYH32121.1"/>
    </source>
</evidence>
<dbReference type="RefSeq" id="XP_025477599.1">
    <property type="nucleotide sequence ID" value="XM_025627970.1"/>
</dbReference>
<proteinExistence type="predicted"/>
<dbReference type="Proteomes" id="UP000247647">
    <property type="component" value="Unassembled WGS sequence"/>
</dbReference>
<dbReference type="EMBL" id="KZ821469">
    <property type="protein sequence ID" value="PYH32121.1"/>
    <property type="molecule type" value="Genomic_DNA"/>
</dbReference>
<evidence type="ECO:0000313" key="2">
    <source>
        <dbReference type="Proteomes" id="UP000247647"/>
    </source>
</evidence>
<reference evidence="1" key="1">
    <citation type="submission" date="2016-12" db="EMBL/GenBank/DDBJ databases">
        <title>The genomes of Aspergillus section Nigri reveals drivers in fungal speciation.</title>
        <authorList>
            <consortium name="DOE Joint Genome Institute"/>
            <person name="Vesth T.C."/>
            <person name="Nybo J."/>
            <person name="Theobald S."/>
            <person name="Brandl J."/>
            <person name="Frisvad J.C."/>
            <person name="Nielsen K.F."/>
            <person name="Lyhne E.K."/>
            <person name="Kogle M.E."/>
            <person name="Kuo A."/>
            <person name="Riley R."/>
            <person name="Clum A."/>
            <person name="Nolan M."/>
            <person name="Lipzen A."/>
            <person name="Salamov A."/>
            <person name="Henrissat B."/>
            <person name="Wiebenga A."/>
            <person name="De Vries R.P."/>
            <person name="Grigoriev I.V."/>
            <person name="Mortensen U.H."/>
            <person name="Andersen M.R."/>
            <person name="Baker S.E."/>
        </authorList>
    </citation>
    <scope>NUCLEOTIDE SEQUENCE [LARGE SCALE GENOMIC DNA]</scope>
    <source>
        <strain evidence="1">CBS 115656</strain>
    </source>
</reference>
<dbReference type="AlphaFoldDB" id="A0A318YCK2"/>
<sequence length="51" mass="5767">MPCVPRSISLSHASLNIRLSVTTRAFARGTHHILSQLLFEEAIIYPDYRAI</sequence>
<dbReference type="GeneID" id="37130426"/>
<keyword evidence="2" id="KW-1185">Reference proteome</keyword>
<name>A0A318YCK2_ASPNB</name>
<accession>A0A318YCK2</accession>
<protein>
    <submittedName>
        <fullName evidence="1">Uncharacterized protein</fullName>
    </submittedName>
</protein>
<gene>
    <name evidence="1" type="ORF">BO87DRAFT_440732</name>
</gene>
<organism evidence="1 2">
    <name type="scientific">Aspergillus neoniger (strain CBS 115656)</name>
    <dbReference type="NCBI Taxonomy" id="1448310"/>
    <lineage>
        <taxon>Eukaryota</taxon>
        <taxon>Fungi</taxon>
        <taxon>Dikarya</taxon>
        <taxon>Ascomycota</taxon>
        <taxon>Pezizomycotina</taxon>
        <taxon>Eurotiomycetes</taxon>
        <taxon>Eurotiomycetidae</taxon>
        <taxon>Eurotiales</taxon>
        <taxon>Aspergillaceae</taxon>
        <taxon>Aspergillus</taxon>
        <taxon>Aspergillus subgen. Circumdati</taxon>
    </lineage>
</organism>